<dbReference type="NCBIfam" id="TIGR04088">
    <property type="entry name" value="cognate_SipW"/>
    <property type="match status" value="1"/>
</dbReference>
<feature type="region of interest" description="Disordered" evidence="1">
    <location>
        <begin position="197"/>
        <end position="228"/>
    </location>
</feature>
<dbReference type="InterPro" id="IPR022121">
    <property type="entry name" value="Peptidase_M73_camelysin"/>
</dbReference>
<organism evidence="2 3">
    <name type="scientific">Paraclostridium ghonii</name>
    <dbReference type="NCBI Taxonomy" id="29358"/>
    <lineage>
        <taxon>Bacteria</taxon>
        <taxon>Bacillati</taxon>
        <taxon>Bacillota</taxon>
        <taxon>Clostridia</taxon>
        <taxon>Peptostreptococcales</taxon>
        <taxon>Peptostreptococcaceae</taxon>
        <taxon>Paraclostridium</taxon>
    </lineage>
</organism>
<dbReference type="Proteomes" id="UP001232584">
    <property type="component" value="Unassembled WGS sequence"/>
</dbReference>
<reference evidence="2 3" key="1">
    <citation type="submission" date="2023-07" db="EMBL/GenBank/DDBJ databases">
        <title>Genomic Encyclopedia of Type Strains, Phase IV (KMG-IV): sequencing the most valuable type-strain genomes for metagenomic binning, comparative biology and taxonomic classification.</title>
        <authorList>
            <person name="Goeker M."/>
        </authorList>
    </citation>
    <scope>NUCLEOTIDE SEQUENCE [LARGE SCALE GENOMIC DNA]</scope>
    <source>
        <strain evidence="2 3">DSM 15049</strain>
    </source>
</reference>
<dbReference type="InterPro" id="IPR024008">
    <property type="entry name" value="BsaA"/>
</dbReference>
<keyword evidence="3" id="KW-1185">Reference proteome</keyword>
<dbReference type="NCBIfam" id="TIGR04090">
    <property type="entry name" value="exp_by_SipW_IV"/>
    <property type="match status" value="1"/>
</dbReference>
<dbReference type="RefSeq" id="WP_307502034.1">
    <property type="nucleotide sequence ID" value="NZ_BAAACE010000026.1"/>
</dbReference>
<evidence type="ECO:0000313" key="3">
    <source>
        <dbReference type="Proteomes" id="UP001232584"/>
    </source>
</evidence>
<evidence type="ECO:0000256" key="1">
    <source>
        <dbReference type="SAM" id="MobiDB-lite"/>
    </source>
</evidence>
<gene>
    <name evidence="2" type="ORF">QOZ92_000340</name>
</gene>
<dbReference type="InterPro" id="IPR023833">
    <property type="entry name" value="Signal_pept_SipW-depend-type"/>
</dbReference>
<name>A0ABU0MWI4_9FIRM</name>
<comment type="caution">
    <text evidence="2">The sequence shown here is derived from an EMBL/GenBank/DDBJ whole genome shotgun (WGS) entry which is preliminary data.</text>
</comment>
<dbReference type="EMBL" id="JAUSWG010000001">
    <property type="protein sequence ID" value="MDQ0555230.1"/>
    <property type="molecule type" value="Genomic_DNA"/>
</dbReference>
<dbReference type="Pfam" id="PF12389">
    <property type="entry name" value="Peptidase_M73"/>
    <property type="match status" value="1"/>
</dbReference>
<evidence type="ECO:0000313" key="2">
    <source>
        <dbReference type="EMBL" id="MDQ0555230.1"/>
    </source>
</evidence>
<sequence length="228" mass="24952">MHNKKIIGAAAAIGLSVTLIGGTLAWFTSQDKVSNIFATGGVDNPNGANGNGVEIWEQYNPKINMVPGDTEIKLVQTQNTTTYDSFIRVKITPKWKDNKLNNEMIELTFGDNNSNLGSGDGQWLKGNDGYYYYMGKIDSKKFTNPILSSVKLSTEAGSEYRDAKFDVFVEAESIQADNDAQDDAWKNAGDIVTNRLNDFESTPASGNDKAKEGVTITETETREVGSKK</sequence>
<protein>
    <submittedName>
        <fullName evidence="2">Alternate signal-mediated exported protein</fullName>
    </submittedName>
</protein>
<feature type="compositionally biased region" description="Basic and acidic residues" evidence="1">
    <location>
        <begin position="219"/>
        <end position="228"/>
    </location>
</feature>
<accession>A0ABU0MWI4</accession>
<proteinExistence type="predicted"/>